<dbReference type="RefSeq" id="WP_185064963.1">
    <property type="nucleotide sequence ID" value="NZ_BAABJP010000031.1"/>
</dbReference>
<dbReference type="EMBL" id="BAABJP010000031">
    <property type="protein sequence ID" value="GAA5165747.1"/>
    <property type="molecule type" value="Genomic_DNA"/>
</dbReference>
<feature type="transmembrane region" description="Helical" evidence="1">
    <location>
        <begin position="106"/>
        <end position="130"/>
    </location>
</feature>
<protein>
    <submittedName>
        <fullName evidence="2">ABA4-like family protein</fullName>
    </submittedName>
</protein>
<organism evidence="2 3">
    <name type="scientific">Pseudonocardia eucalypti</name>
    <dbReference type="NCBI Taxonomy" id="648755"/>
    <lineage>
        <taxon>Bacteria</taxon>
        <taxon>Bacillati</taxon>
        <taxon>Actinomycetota</taxon>
        <taxon>Actinomycetes</taxon>
        <taxon>Pseudonocardiales</taxon>
        <taxon>Pseudonocardiaceae</taxon>
        <taxon>Pseudonocardia</taxon>
    </lineage>
</organism>
<keyword evidence="3" id="KW-1185">Reference proteome</keyword>
<feature type="transmembrane region" description="Helical" evidence="1">
    <location>
        <begin position="6"/>
        <end position="23"/>
    </location>
</feature>
<comment type="caution">
    <text evidence="2">The sequence shown here is derived from an EMBL/GenBank/DDBJ whole genome shotgun (WGS) entry which is preliminary data.</text>
</comment>
<sequence length="149" mass="17106">MITPLFQVTFWLAAPFWALMILVPRWSVTRRVMASPWVTLLPLAVYFALAIPYLGELWPVVSRPELEPLRDYLGTSYGAATIWAQLIAFDLFIGRWMYLRGRDLPAPLVSVILFLTILLSPFGLVIFLAVRSVHRWRAERINRLSTMGS</sequence>
<name>A0ABP9QQS1_9PSEU</name>
<dbReference type="InterPro" id="IPR025461">
    <property type="entry name" value="ABA4-like"/>
</dbReference>
<keyword evidence="1" id="KW-0812">Transmembrane</keyword>
<feature type="transmembrane region" description="Helical" evidence="1">
    <location>
        <begin position="75"/>
        <end position="94"/>
    </location>
</feature>
<dbReference type="Proteomes" id="UP001428817">
    <property type="component" value="Unassembled WGS sequence"/>
</dbReference>
<keyword evidence="1" id="KW-1133">Transmembrane helix</keyword>
<feature type="transmembrane region" description="Helical" evidence="1">
    <location>
        <begin position="35"/>
        <end position="55"/>
    </location>
</feature>
<evidence type="ECO:0000256" key="1">
    <source>
        <dbReference type="SAM" id="Phobius"/>
    </source>
</evidence>
<reference evidence="3" key="1">
    <citation type="journal article" date="2019" name="Int. J. Syst. Evol. Microbiol.">
        <title>The Global Catalogue of Microorganisms (GCM) 10K type strain sequencing project: providing services to taxonomists for standard genome sequencing and annotation.</title>
        <authorList>
            <consortium name="The Broad Institute Genomics Platform"/>
            <consortium name="The Broad Institute Genome Sequencing Center for Infectious Disease"/>
            <person name="Wu L."/>
            <person name="Ma J."/>
        </authorList>
    </citation>
    <scope>NUCLEOTIDE SEQUENCE [LARGE SCALE GENOMIC DNA]</scope>
    <source>
        <strain evidence="3">JCM 18303</strain>
    </source>
</reference>
<proteinExistence type="predicted"/>
<evidence type="ECO:0000313" key="3">
    <source>
        <dbReference type="Proteomes" id="UP001428817"/>
    </source>
</evidence>
<gene>
    <name evidence="2" type="ORF">GCM10023321_56160</name>
</gene>
<keyword evidence="1" id="KW-0472">Membrane</keyword>
<dbReference type="Pfam" id="PF14108">
    <property type="entry name" value="ABA4-like"/>
    <property type="match status" value="1"/>
</dbReference>
<accession>A0ABP9QQS1</accession>
<evidence type="ECO:0000313" key="2">
    <source>
        <dbReference type="EMBL" id="GAA5165747.1"/>
    </source>
</evidence>